<feature type="compositionally biased region" description="Basic and acidic residues" evidence="1">
    <location>
        <begin position="81"/>
        <end position="92"/>
    </location>
</feature>
<evidence type="ECO:0000256" key="1">
    <source>
        <dbReference type="SAM" id="MobiDB-lite"/>
    </source>
</evidence>
<proteinExistence type="predicted"/>
<dbReference type="RefSeq" id="WP_382167361.1">
    <property type="nucleotide sequence ID" value="NZ_JBHTBR010000005.1"/>
</dbReference>
<gene>
    <name evidence="2" type="ORF">ACFQS8_10880</name>
</gene>
<comment type="caution">
    <text evidence="2">The sequence shown here is derived from an EMBL/GenBank/DDBJ whole genome shotgun (WGS) entry which is preliminary data.</text>
</comment>
<accession>A0ABW2IMN0</accession>
<dbReference type="Proteomes" id="UP001596492">
    <property type="component" value="Unassembled WGS sequence"/>
</dbReference>
<organism evidence="2 3">
    <name type="scientific">Hirschia litorea</name>
    <dbReference type="NCBI Taxonomy" id="1199156"/>
    <lineage>
        <taxon>Bacteria</taxon>
        <taxon>Pseudomonadati</taxon>
        <taxon>Pseudomonadota</taxon>
        <taxon>Alphaproteobacteria</taxon>
        <taxon>Hyphomonadales</taxon>
        <taxon>Hyphomonadaceae</taxon>
        <taxon>Hirschia</taxon>
    </lineage>
</organism>
<keyword evidence="3" id="KW-1185">Reference proteome</keyword>
<protein>
    <submittedName>
        <fullName evidence="2">Uncharacterized protein</fullName>
    </submittedName>
</protein>
<evidence type="ECO:0000313" key="3">
    <source>
        <dbReference type="Proteomes" id="UP001596492"/>
    </source>
</evidence>
<dbReference type="EMBL" id="JBHTBR010000005">
    <property type="protein sequence ID" value="MFC7292121.1"/>
    <property type="molecule type" value="Genomic_DNA"/>
</dbReference>
<evidence type="ECO:0000313" key="2">
    <source>
        <dbReference type="EMBL" id="MFC7292121.1"/>
    </source>
</evidence>
<feature type="region of interest" description="Disordered" evidence="1">
    <location>
        <begin position="67"/>
        <end position="92"/>
    </location>
</feature>
<name>A0ABW2IMN0_9PROT</name>
<reference evidence="3" key="1">
    <citation type="journal article" date="2019" name="Int. J. Syst. Evol. Microbiol.">
        <title>The Global Catalogue of Microorganisms (GCM) 10K type strain sequencing project: providing services to taxonomists for standard genome sequencing and annotation.</title>
        <authorList>
            <consortium name="The Broad Institute Genomics Platform"/>
            <consortium name="The Broad Institute Genome Sequencing Center for Infectious Disease"/>
            <person name="Wu L."/>
            <person name="Ma J."/>
        </authorList>
    </citation>
    <scope>NUCLEOTIDE SEQUENCE [LARGE SCALE GENOMIC DNA]</scope>
    <source>
        <strain evidence="3">CCUG 51308</strain>
    </source>
</reference>
<sequence length="92" mass="10170">MLIIDARERPYVEINEDDDVVIVLKSKHPLSEDTFGTAAFKLSPHNGLMLAKALQTKIAKVVLSDRSDISETPDSTSAKICKLDQEEESSKP</sequence>